<evidence type="ECO:0000313" key="1">
    <source>
        <dbReference type="EMBL" id="SHO55951.1"/>
    </source>
</evidence>
<proteinExistence type="predicted"/>
<keyword evidence="2" id="KW-1185">Reference proteome</keyword>
<dbReference type="EMBL" id="FRFG01000019">
    <property type="protein sequence ID" value="SHO55951.1"/>
    <property type="molecule type" value="Genomic_DNA"/>
</dbReference>
<keyword evidence="1" id="KW-0456">Lyase</keyword>
<dbReference type="GO" id="GO:0045490">
    <property type="term" value="P:pectin catabolic process"/>
    <property type="evidence" value="ECO:0007669"/>
    <property type="project" value="InterPro"/>
</dbReference>
<dbReference type="Gene3D" id="3.90.105.40">
    <property type="match status" value="1"/>
</dbReference>
<protein>
    <submittedName>
        <fullName evidence="1">Pectate disaccharide-lyase</fullName>
        <ecNumber evidence="1">4.2.2.9</ecNumber>
    </submittedName>
</protein>
<dbReference type="RefSeq" id="WP_073581452.1">
    <property type="nucleotide sequence ID" value="NZ_AP024897.1"/>
</dbReference>
<accession>A0A1M7YTU0</accession>
<evidence type="ECO:0000313" key="2">
    <source>
        <dbReference type="Proteomes" id="UP000184600"/>
    </source>
</evidence>
<dbReference type="GO" id="GO:0047489">
    <property type="term" value="F:pectate disaccharide-lyase activity"/>
    <property type="evidence" value="ECO:0007669"/>
    <property type="project" value="UniProtKB-EC"/>
</dbReference>
<dbReference type="InterPro" id="IPR008928">
    <property type="entry name" value="6-hairpin_glycosidase_sf"/>
</dbReference>
<sequence length="554" mass="63599">MNTQASFLPLLTEYYQRIYAQAQAASSPLLADGIDTLSGTPVNWTYPDGNQVPMSNFASQQNFMRGLSAMTLITGEKHYQEQANLITEYFLNHYTDKESGLFHWGGHRFIHRDTGHIEGPASKECVHELKHHFPFYELLHQVAPETTKKYLQGFWAAHVIDWNKLDLSRHGEYGKTLPENIFGRTEPQPVVDPDKWPELPETIGLTFVNASTDLIYAACHYYKYSGDKNAIKWAKHLYHQFVLARHPETRMPVYQFSSPLQREPIPDDDRITFSWFGDRAKRQFGPEFGDIAREANVLFRDSWPVVVDNPLAILECARFLEDSELTEWAIEGINAYFRFAWDEPTNEIIPMWNSGQDMTGYTFPRDGYYGDKGTVLKRQPTDPAYLLTLVRASALSQNADLRTLTAKMFSRFKLGKLDLQTLEPVELTSKTELCSSYLVFALLELERLTGHQELRTLAGQVGHNLVKKHYHRGYFLPDEYHRYTRLDDPTPYALIALEAARLGIYHKIPVAISKGGYLHGDQSINGEIKVVYDLDVIYKQTVSDQEIQAVTERK</sequence>
<reference evidence="2" key="1">
    <citation type="submission" date="2016-12" db="EMBL/GenBank/DDBJ databases">
        <authorList>
            <person name="Rodrigo-Torres L."/>
            <person name="Arahal R.D."/>
            <person name="Lucena T."/>
        </authorList>
    </citation>
    <scope>NUCLEOTIDE SEQUENCE [LARGE SCALE GENOMIC DNA]</scope>
</reference>
<organism evidence="1 2">
    <name type="scientific">Vibrio quintilis</name>
    <dbReference type="NCBI Taxonomy" id="1117707"/>
    <lineage>
        <taxon>Bacteria</taxon>
        <taxon>Pseudomonadati</taxon>
        <taxon>Pseudomonadota</taxon>
        <taxon>Gammaproteobacteria</taxon>
        <taxon>Vibrionales</taxon>
        <taxon>Vibrionaceae</taxon>
        <taxon>Vibrio</taxon>
    </lineage>
</organism>
<dbReference type="SUPFAM" id="SSF48208">
    <property type="entry name" value="Six-hairpin glycosidases"/>
    <property type="match status" value="1"/>
</dbReference>
<dbReference type="Pfam" id="PF06917">
    <property type="entry name" value="Pectate_lyase_2"/>
    <property type="match status" value="1"/>
</dbReference>
<dbReference type="AlphaFoldDB" id="A0A1M7YTU0"/>
<dbReference type="InterPro" id="IPR010702">
    <property type="entry name" value="Pectate_lyase_2"/>
</dbReference>
<gene>
    <name evidence="1" type="primary">pelW</name>
    <name evidence="1" type="ORF">VQ7734_01712</name>
</gene>
<name>A0A1M7YTU0_9VIBR</name>
<dbReference type="Gene3D" id="1.50.10.20">
    <property type="match status" value="2"/>
</dbReference>
<dbReference type="EC" id="4.2.2.9" evidence="1"/>
<dbReference type="STRING" id="1117707.VQ7734_01712"/>
<dbReference type="GO" id="GO:0042597">
    <property type="term" value="C:periplasmic space"/>
    <property type="evidence" value="ECO:0007669"/>
    <property type="project" value="InterPro"/>
</dbReference>
<dbReference type="Proteomes" id="UP000184600">
    <property type="component" value="Unassembled WGS sequence"/>
</dbReference>